<name>A0A9W8MXQ4_9AGAR</name>
<organism evidence="1 2">
    <name type="scientific">Agrocybe chaxingu</name>
    <dbReference type="NCBI Taxonomy" id="84603"/>
    <lineage>
        <taxon>Eukaryota</taxon>
        <taxon>Fungi</taxon>
        <taxon>Dikarya</taxon>
        <taxon>Basidiomycota</taxon>
        <taxon>Agaricomycotina</taxon>
        <taxon>Agaricomycetes</taxon>
        <taxon>Agaricomycetidae</taxon>
        <taxon>Agaricales</taxon>
        <taxon>Agaricineae</taxon>
        <taxon>Strophariaceae</taxon>
        <taxon>Agrocybe</taxon>
    </lineage>
</organism>
<dbReference type="EMBL" id="JANKHO010000366">
    <property type="protein sequence ID" value="KAJ3510855.1"/>
    <property type="molecule type" value="Genomic_DNA"/>
</dbReference>
<keyword evidence="2" id="KW-1185">Reference proteome</keyword>
<dbReference type="Gene3D" id="3.40.30.10">
    <property type="entry name" value="Glutaredoxin"/>
    <property type="match status" value="2"/>
</dbReference>
<dbReference type="AlphaFoldDB" id="A0A9W8MXQ4"/>
<sequence length="118" mass="13630">MAITFYDIPSTFPNNVWSPNTWKARRVAYLISNRSEVLIFGTRRYCLNYKRIPYKTEWVEYPDIEPLCKRLGIAPTDKKKDGSGRRTNYSLPASTEPFQRAAYVSDSFAIAQVPRQGT</sequence>
<protein>
    <submittedName>
        <fullName evidence="1">Uncharacterized protein</fullName>
    </submittedName>
</protein>
<dbReference type="Proteomes" id="UP001148786">
    <property type="component" value="Unassembled WGS sequence"/>
</dbReference>
<evidence type="ECO:0000313" key="2">
    <source>
        <dbReference type="Proteomes" id="UP001148786"/>
    </source>
</evidence>
<comment type="caution">
    <text evidence="1">The sequence shown here is derived from an EMBL/GenBank/DDBJ whole genome shotgun (WGS) entry which is preliminary data.</text>
</comment>
<gene>
    <name evidence="1" type="ORF">NLJ89_g4435</name>
</gene>
<reference evidence="1" key="1">
    <citation type="submission" date="2022-07" db="EMBL/GenBank/DDBJ databases">
        <title>Genome Sequence of Agrocybe chaxingu.</title>
        <authorList>
            <person name="Buettner E."/>
        </authorList>
    </citation>
    <scope>NUCLEOTIDE SEQUENCE</scope>
    <source>
        <strain evidence="1">MP-N11</strain>
    </source>
</reference>
<proteinExistence type="predicted"/>
<evidence type="ECO:0000313" key="1">
    <source>
        <dbReference type="EMBL" id="KAJ3510855.1"/>
    </source>
</evidence>
<accession>A0A9W8MXQ4</accession>
<dbReference type="OrthoDB" id="4951845at2759"/>